<evidence type="ECO:0000313" key="3">
    <source>
        <dbReference type="Proteomes" id="UP001164506"/>
    </source>
</evidence>
<dbReference type="Pfam" id="PF08924">
    <property type="entry name" value="Rv2525c_GlyHyd-like"/>
    <property type="match status" value="1"/>
</dbReference>
<dbReference type="EMBL" id="CP084204">
    <property type="protein sequence ID" value="UZX25665.1"/>
    <property type="molecule type" value="Genomic_DNA"/>
</dbReference>
<dbReference type="SUPFAM" id="SSF51445">
    <property type="entry name" value="(Trans)glycosidases"/>
    <property type="match status" value="1"/>
</dbReference>
<dbReference type="InterPro" id="IPR015020">
    <property type="entry name" value="Rv2525c-like_Glyco_Hydro-like"/>
</dbReference>
<keyword evidence="3" id="KW-1185">Reference proteome</keyword>
<evidence type="ECO:0000259" key="1">
    <source>
        <dbReference type="Pfam" id="PF08924"/>
    </source>
</evidence>
<dbReference type="GeneID" id="95604842"/>
<dbReference type="InterPro" id="IPR017853">
    <property type="entry name" value="GH"/>
</dbReference>
<proteinExistence type="predicted"/>
<dbReference type="RefSeq" id="WP_267260055.1">
    <property type="nucleotide sequence ID" value="NZ_CP084204.1"/>
</dbReference>
<accession>A0ABY6R6F8</accession>
<name>A0ABY6R6F8_9ACTN</name>
<organism evidence="2 3">
    <name type="scientific">Streptomyces tanashiensis</name>
    <dbReference type="NCBI Taxonomy" id="67367"/>
    <lineage>
        <taxon>Bacteria</taxon>
        <taxon>Bacillati</taxon>
        <taxon>Actinomycetota</taxon>
        <taxon>Actinomycetes</taxon>
        <taxon>Kitasatosporales</taxon>
        <taxon>Streptomycetaceae</taxon>
        <taxon>Streptomyces</taxon>
    </lineage>
</organism>
<sequence>MADEMVLRAQRFINVTYSNGALLGIPKLEENGRTGWTVMYALTRALQYEMGISSLSNSFGPTTLAMLGEKYGKVDETTVPSANFCRVIQSALYCKGYDGGEIDGTYNSRVKAAVAKLNLHMGVDGTYPGTSLWPKVIKGLFNMDAYVTVNDGSDTIRAIQRWLNGRYILRKDFYVIPCDGHHSRDVAKSMLLAVQYELGMADGVANGAFGPGTQAGLKSHTLSVGATGVWAQLFSAAMVLNNRAVAFSDSFSSGLSDAVQTLQSFLRLPVTGLGDFQTWSSLLVSYGDQTRKGEACDGVTAITPARAQALKDAGYKYVGRYLYNPSTTSLPEKEIQPGELATIKQYGLRCFPIYQTWARSVDYYSVRQGVVDCMNAAYKADQHGFKAGALIYFAVDYDAVNDEVSSHILPYFKSIRDQMNRMGSPYRIGIYGPRNVCSRVSAAGYAETSFVSDMSSGFSGNLGYAMPENWAFDQIVTKSVGSGAGALEIDNNIASGRDTGQGDFDAPPPLKQDIGFDLSYLEALATEATGYMKSIGRGEQSNNIYTRRQCLETILAQDDVITAVARRYRMRKALIQTTAFWEFCHYGTEDLLKDAGVVYYYTGAIPDWAADMPGVNKFHDSSTGIAQTQGVTAINAWNHAISKGLVEGTPLNASDTRPSPDADRYKMWWRVNQDKAFDAQTVGLIHIWSAAGKKGDLQEEAPMRAPALDYTSSEIYDVLRRYQGYVEPAYSDATLRMPLYDIFESYNAAIRGA</sequence>
<reference evidence="2" key="1">
    <citation type="submission" date="2021-09" db="EMBL/GenBank/DDBJ databases">
        <title>Complete genome sequence and metabolic characterization of Streptomyces tanashiensis DSM 731 the producer of antibacterial Kalafungin and diverse secondary metabolites.</title>
        <authorList>
            <person name="Abbasi M.N."/>
            <person name="Anwar M.N."/>
            <person name="Alam K."/>
            <person name="Shoaib M."/>
            <person name="Lin Z."/>
            <person name="Hayat M."/>
            <person name="Ali M.I."/>
            <person name="Malik H.M.T."/>
            <person name="Ahmed I."/>
            <person name="Li A."/>
            <person name="Hailong Wang H."/>
            <person name="Zhang Y."/>
        </authorList>
    </citation>
    <scope>NUCLEOTIDE SEQUENCE</scope>
    <source>
        <strain evidence="2">Kala</strain>
    </source>
</reference>
<protein>
    <submittedName>
        <fullName evidence="2">DUF1906 domain-containing protein</fullName>
    </submittedName>
</protein>
<feature type="domain" description="Rv2525c-like glycoside hydrolase-like" evidence="1">
    <location>
        <begin position="308"/>
        <end position="493"/>
    </location>
</feature>
<dbReference type="Gene3D" id="3.20.20.80">
    <property type="entry name" value="Glycosidases"/>
    <property type="match status" value="1"/>
</dbReference>
<dbReference type="CDD" id="cd06418">
    <property type="entry name" value="GH25_BacA-like"/>
    <property type="match status" value="1"/>
</dbReference>
<evidence type="ECO:0000313" key="2">
    <source>
        <dbReference type="EMBL" id="UZX25665.1"/>
    </source>
</evidence>
<dbReference type="Proteomes" id="UP001164506">
    <property type="component" value="Chromosome"/>
</dbReference>
<gene>
    <name evidence="2" type="ORF">LDH80_35415</name>
</gene>